<dbReference type="InterPro" id="IPR040341">
    <property type="entry name" value="GPATCH3"/>
</dbReference>
<feature type="compositionally biased region" description="Basic and acidic residues" evidence="1">
    <location>
        <begin position="286"/>
        <end position="304"/>
    </location>
</feature>
<dbReference type="AlphaFoldDB" id="A0AAQ4DA43"/>
<feature type="compositionally biased region" description="Basic residues" evidence="1">
    <location>
        <begin position="477"/>
        <end position="486"/>
    </location>
</feature>
<evidence type="ECO:0000256" key="1">
    <source>
        <dbReference type="SAM" id="MobiDB-lite"/>
    </source>
</evidence>
<feature type="domain" description="G-patch" evidence="2">
    <location>
        <begin position="423"/>
        <end position="471"/>
    </location>
</feature>
<dbReference type="PANTHER" id="PTHR14390">
    <property type="entry name" value="G PATCH DOMAIN CONTAINING PROTEIN 3"/>
    <property type="match status" value="1"/>
</dbReference>
<feature type="region of interest" description="Disordered" evidence="1">
    <location>
        <begin position="477"/>
        <end position="511"/>
    </location>
</feature>
<dbReference type="GO" id="GO:0032480">
    <property type="term" value="P:negative regulation of type I interferon production"/>
    <property type="evidence" value="ECO:0007669"/>
    <property type="project" value="InterPro"/>
</dbReference>
<keyword evidence="4" id="KW-1185">Reference proteome</keyword>
<feature type="region of interest" description="Disordered" evidence="1">
    <location>
        <begin position="282"/>
        <end position="309"/>
    </location>
</feature>
<proteinExistence type="predicted"/>
<protein>
    <recommendedName>
        <fullName evidence="2">G-patch domain-containing protein</fullName>
    </recommendedName>
</protein>
<evidence type="ECO:0000313" key="3">
    <source>
        <dbReference type="EMBL" id="KAK8759333.1"/>
    </source>
</evidence>
<evidence type="ECO:0000313" key="4">
    <source>
        <dbReference type="Proteomes" id="UP001321473"/>
    </source>
</evidence>
<dbReference type="SMART" id="SM00443">
    <property type="entry name" value="G_patch"/>
    <property type="match status" value="1"/>
</dbReference>
<accession>A0AAQ4DA43</accession>
<dbReference type="GO" id="GO:0039536">
    <property type="term" value="P:negative regulation of RIG-I signaling pathway"/>
    <property type="evidence" value="ECO:0007669"/>
    <property type="project" value="InterPro"/>
</dbReference>
<evidence type="ECO:0000259" key="2">
    <source>
        <dbReference type="PROSITE" id="PS50174"/>
    </source>
</evidence>
<dbReference type="GO" id="GO:0045893">
    <property type="term" value="P:positive regulation of DNA-templated transcription"/>
    <property type="evidence" value="ECO:0007669"/>
    <property type="project" value="TreeGrafter"/>
</dbReference>
<feature type="region of interest" description="Disordered" evidence="1">
    <location>
        <begin position="66"/>
        <end position="95"/>
    </location>
</feature>
<organism evidence="3 4">
    <name type="scientific">Amblyomma americanum</name>
    <name type="common">Lone star tick</name>
    <dbReference type="NCBI Taxonomy" id="6943"/>
    <lineage>
        <taxon>Eukaryota</taxon>
        <taxon>Metazoa</taxon>
        <taxon>Ecdysozoa</taxon>
        <taxon>Arthropoda</taxon>
        <taxon>Chelicerata</taxon>
        <taxon>Arachnida</taxon>
        <taxon>Acari</taxon>
        <taxon>Parasitiformes</taxon>
        <taxon>Ixodida</taxon>
        <taxon>Ixodoidea</taxon>
        <taxon>Ixodidae</taxon>
        <taxon>Amblyomminae</taxon>
        <taxon>Amblyomma</taxon>
    </lineage>
</organism>
<dbReference type="Proteomes" id="UP001321473">
    <property type="component" value="Unassembled WGS sequence"/>
</dbReference>
<reference evidence="3 4" key="1">
    <citation type="journal article" date="2023" name="Arcadia Sci">
        <title>De novo assembly of a long-read Amblyomma americanum tick genome.</title>
        <authorList>
            <person name="Chou S."/>
            <person name="Poskanzer K.E."/>
            <person name="Rollins M."/>
            <person name="Thuy-Boun P.S."/>
        </authorList>
    </citation>
    <scope>NUCLEOTIDE SEQUENCE [LARGE SCALE GENOMIC DNA]</scope>
    <source>
        <strain evidence="3">F_SG_1</strain>
        <tissue evidence="3">Salivary glands</tissue>
    </source>
</reference>
<dbReference type="InterPro" id="IPR000467">
    <property type="entry name" value="G_patch_dom"/>
</dbReference>
<name>A0AAQ4DA43_AMBAM</name>
<dbReference type="GO" id="GO:0003676">
    <property type="term" value="F:nucleic acid binding"/>
    <property type="evidence" value="ECO:0007669"/>
    <property type="project" value="InterPro"/>
</dbReference>
<dbReference type="EMBL" id="JARKHS020033164">
    <property type="protein sequence ID" value="KAK8759333.1"/>
    <property type="molecule type" value="Genomic_DNA"/>
</dbReference>
<comment type="caution">
    <text evidence="3">The sequence shown here is derived from an EMBL/GenBank/DDBJ whole genome shotgun (WGS) entry which is preliminary data.</text>
</comment>
<dbReference type="PANTHER" id="PTHR14390:SF2">
    <property type="entry name" value="G PATCH DOMAIN-CONTAINING PROTEIN 3"/>
    <property type="match status" value="1"/>
</dbReference>
<gene>
    <name evidence="3" type="ORF">V5799_003030</name>
</gene>
<sequence>MAAASGVATTNDQTDRTMDRTETVVYVIVNNIPKSYRSADLRNFFSEFIETSGFDCFHFRHRPEVQQRKVPTTDAHTAANTDPSRKDDGSSSSTRKTTTCCVVRVLADRVNELFRMYDKKHWIGRDGQSLPTRCFIRKVRVRSSEEPQTPSYLTRGEQKALRAEEGAVLNESDLKTLIELRPPAVMRNGNVGTPTKVFLGLIQACKFPPYLIKKLGLVFPRSRSRGLYGSVPFNYGDTARGMKGCEVYAKVLHGGERSDEPLVQTATGAVISGVAPKTLSKADAAASRDVEGERHSADTQKDKEESDDEECEEWDRHEALHNDVTSQERTRERLFEEELEVQWEKGGSGLVFYTDAQFWDEVEGDFDAKTSDDWDVDMSIYYNPESGDKDARDYMSMLHFKRLRETGEEMDDENRLATFEKHTKGFGSRILKEQGWSEGEGVGRTKEGIAVPIDDAGQHPWDRSGFGYRGEKLARTFQKKKRKRRRGEAFISTIYDRPQETDPPDPMLRSHDTSYLHFRKSFVKGKELQ</sequence>
<dbReference type="PROSITE" id="PS50174">
    <property type="entry name" value="G_PATCH"/>
    <property type="match status" value="1"/>
</dbReference>
<dbReference type="Pfam" id="PF01585">
    <property type="entry name" value="G-patch"/>
    <property type="match status" value="1"/>
</dbReference>